<evidence type="ECO:0000256" key="2">
    <source>
        <dbReference type="ARBA" id="ARBA00023002"/>
    </source>
</evidence>
<proteinExistence type="inferred from homology"/>
<evidence type="ECO:0000313" key="7">
    <source>
        <dbReference type="EMBL" id="MCT8331529.1"/>
    </source>
</evidence>
<dbReference type="Gene3D" id="2.40.30.110">
    <property type="entry name" value="Aminomethyltransferase beta-barrel domains"/>
    <property type="match status" value="1"/>
</dbReference>
<dbReference type="SUPFAM" id="SSF103025">
    <property type="entry name" value="Folate-binding domain"/>
    <property type="match status" value="1"/>
</dbReference>
<dbReference type="Gene3D" id="3.30.1360.120">
    <property type="entry name" value="Probable tRNA modification gtpase trme, domain 1"/>
    <property type="match status" value="1"/>
</dbReference>
<dbReference type="EMBL" id="JAOCQF010000004">
    <property type="protein sequence ID" value="MCT8331529.1"/>
    <property type="molecule type" value="Genomic_DNA"/>
</dbReference>
<gene>
    <name evidence="7" type="ORF">N5I32_18590</name>
</gene>
<comment type="similarity">
    <text evidence="1">Belongs to the GcvT family.</text>
</comment>
<dbReference type="InterPro" id="IPR006222">
    <property type="entry name" value="GCVT_N"/>
</dbReference>
<dbReference type="InterPro" id="IPR036188">
    <property type="entry name" value="FAD/NAD-bd_sf"/>
</dbReference>
<dbReference type="Pfam" id="PF16350">
    <property type="entry name" value="FAO_M"/>
    <property type="match status" value="1"/>
</dbReference>
<keyword evidence="8" id="KW-1185">Reference proteome</keyword>
<feature type="domain" description="Aminomethyltransferase C-terminal" evidence="5">
    <location>
        <begin position="734"/>
        <end position="812"/>
    </location>
</feature>
<dbReference type="Pfam" id="PF01266">
    <property type="entry name" value="DAO"/>
    <property type="match status" value="1"/>
</dbReference>
<dbReference type="Gene3D" id="3.30.9.10">
    <property type="entry name" value="D-Amino Acid Oxidase, subunit A, domain 2"/>
    <property type="match status" value="1"/>
</dbReference>
<dbReference type="InterPro" id="IPR029043">
    <property type="entry name" value="GcvT/YgfZ_C"/>
</dbReference>
<evidence type="ECO:0000256" key="1">
    <source>
        <dbReference type="ARBA" id="ARBA00008609"/>
    </source>
</evidence>
<keyword evidence="2" id="KW-0560">Oxidoreductase</keyword>
<dbReference type="PROSITE" id="PS51257">
    <property type="entry name" value="PROKAR_LIPOPROTEIN"/>
    <property type="match status" value="1"/>
</dbReference>
<evidence type="ECO:0000259" key="3">
    <source>
        <dbReference type="Pfam" id="PF01266"/>
    </source>
</evidence>
<dbReference type="SUPFAM" id="SSF54373">
    <property type="entry name" value="FAD-linked reductases, C-terminal domain"/>
    <property type="match status" value="1"/>
</dbReference>
<evidence type="ECO:0000259" key="4">
    <source>
        <dbReference type="Pfam" id="PF01571"/>
    </source>
</evidence>
<feature type="domain" description="GCVT N-terminal" evidence="4">
    <location>
        <begin position="442"/>
        <end position="716"/>
    </location>
</feature>
<dbReference type="PANTHER" id="PTHR13847:SF187">
    <property type="entry name" value="DIMETHYLGLYCINE DEHYDROGENASE, MITOCHONDRIAL"/>
    <property type="match status" value="1"/>
</dbReference>
<dbReference type="Gene3D" id="3.30.70.1400">
    <property type="entry name" value="Aminomethyltransferase beta-barrel domains"/>
    <property type="match status" value="1"/>
</dbReference>
<dbReference type="Gene3D" id="3.50.50.60">
    <property type="entry name" value="FAD/NAD(P)-binding domain"/>
    <property type="match status" value="1"/>
</dbReference>
<feature type="domain" description="FAD dependent oxidoreductase" evidence="3">
    <location>
        <begin position="24"/>
        <end position="382"/>
    </location>
</feature>
<dbReference type="InterPro" id="IPR013977">
    <property type="entry name" value="GcvT_C"/>
</dbReference>
<evidence type="ECO:0000313" key="8">
    <source>
        <dbReference type="Proteomes" id="UP001205601"/>
    </source>
</evidence>
<feature type="domain" description="FAD dependent oxidoreductase central" evidence="6">
    <location>
        <begin position="385"/>
        <end position="435"/>
    </location>
</feature>
<dbReference type="Pfam" id="PF01571">
    <property type="entry name" value="GCV_T"/>
    <property type="match status" value="1"/>
</dbReference>
<protein>
    <submittedName>
        <fullName evidence="7">FAD-dependent oxidoreductase</fullName>
    </submittedName>
</protein>
<dbReference type="InterPro" id="IPR032503">
    <property type="entry name" value="FAO_M"/>
</dbReference>
<dbReference type="InterPro" id="IPR027266">
    <property type="entry name" value="TrmE/GcvT-like"/>
</dbReference>
<evidence type="ECO:0000259" key="6">
    <source>
        <dbReference type="Pfam" id="PF16350"/>
    </source>
</evidence>
<dbReference type="Pfam" id="PF08669">
    <property type="entry name" value="GCV_T_C"/>
    <property type="match status" value="1"/>
</dbReference>
<name>A0ABT2NUC7_9RHOB</name>
<comment type="caution">
    <text evidence="7">The sequence shown here is derived from an EMBL/GenBank/DDBJ whole genome shotgun (WGS) entry which is preliminary data.</text>
</comment>
<dbReference type="SUPFAM" id="SSF101790">
    <property type="entry name" value="Aminomethyltransferase beta-barrel domain"/>
    <property type="match status" value="1"/>
</dbReference>
<sequence length="820" mass="89496">MPDDLRTKKTDLKIEEGFMQKQARVVVIGGGIVGCSVLYHLARAGWRDVVLLERQELTSGSSWHAAGSLFTLTRPNIAAALQLHSFRSYREIERESGQPVGFHLTGGISLCRSEDEVLSHQMLQSACRRLGIESHFLSPEEAASRCPILDPGRMIAALWEEEGGHVDPASATQAFAAAARKLGAAIERHTPVRATRPRADGSWDVVTDRGTIHAEHVVNAAGLWAREVGRMAGISLPLMPVEHHYLVTETIPEIARLGFELPQINDNEIGCYARQEGQGLLFGAYEGRCTHWSKEGTPADFGHELLPDDLSRMDWNFERAVEMMPCLATAGIRRVINGPMMFSPDLSPLLGPHPALRNYFCANGVMTGFNQGPGVGKVVADWIIEGDPGMDVMAWDVARFGDWAQGAFTEARTRYFYEHRCERGYPGQEIEAGRPIFPTPVQDRLAAAGGVFGFSFGNEHPNWFADRPGQRDTLSYRQPNWWHPVADEGRRIREAAGLMEFSALAKFAVEGPGAEAWLDRILAGRIPAAGRMALCPMLTPQGRLAGDLSVACLAPGRYLVLGSDAMQLAFQRRFDSALPAEGVRVSNLSATLAGLHLCGPEARSILAEVALADLDNWHFPFLSAASLTVAGVPDVVVLRVSFTGECGYELYMPRDSQPRIFDAILGAGRTRGLGLAGSRSLMMTRLEKSFPAWGPELSADYTPREAGLMRHLALEKGDFTGRDAVMSDPPMRERIATFSVDAGADAVWGGEAVFLDGEAVGYVTSGGWGPFVGEHIAMGYVLPDAWQPGAAYEVEVLGRRRAAALRPRPVYDPEGTRMRA</sequence>
<dbReference type="PANTHER" id="PTHR13847">
    <property type="entry name" value="SARCOSINE DEHYDROGENASE-RELATED"/>
    <property type="match status" value="1"/>
</dbReference>
<dbReference type="InterPro" id="IPR006076">
    <property type="entry name" value="FAD-dep_OxRdtase"/>
</dbReference>
<accession>A0ABT2NUC7</accession>
<dbReference type="Proteomes" id="UP001205601">
    <property type="component" value="Unassembled WGS sequence"/>
</dbReference>
<evidence type="ECO:0000259" key="5">
    <source>
        <dbReference type="Pfam" id="PF08669"/>
    </source>
</evidence>
<organism evidence="7 8">
    <name type="scientific">Albidovulum sediminis</name>
    <dbReference type="NCBI Taxonomy" id="3066345"/>
    <lineage>
        <taxon>Bacteria</taxon>
        <taxon>Pseudomonadati</taxon>
        <taxon>Pseudomonadota</taxon>
        <taxon>Alphaproteobacteria</taxon>
        <taxon>Rhodobacterales</taxon>
        <taxon>Paracoccaceae</taxon>
        <taxon>Albidovulum</taxon>
    </lineage>
</organism>
<dbReference type="SUPFAM" id="SSF51905">
    <property type="entry name" value="FAD/NAD(P)-binding domain"/>
    <property type="match status" value="1"/>
</dbReference>
<reference evidence="8" key="1">
    <citation type="submission" date="2023-07" db="EMBL/GenBank/DDBJ databases">
        <title>Defluviimonas sediminis sp. nov., isolated from mangrove sediment.</title>
        <authorList>
            <person name="Liu L."/>
            <person name="Li J."/>
            <person name="Huang Y."/>
            <person name="Pan J."/>
            <person name="Li M."/>
        </authorList>
    </citation>
    <scope>NUCLEOTIDE SEQUENCE [LARGE SCALE GENOMIC DNA]</scope>
    <source>
        <strain evidence="8">FT324</strain>
    </source>
</reference>